<dbReference type="Pfam" id="PF01485">
    <property type="entry name" value="IBR"/>
    <property type="match status" value="1"/>
</dbReference>
<evidence type="ECO:0000256" key="7">
    <source>
        <dbReference type="ARBA" id="ARBA00022786"/>
    </source>
</evidence>
<protein>
    <recommendedName>
        <fullName evidence="2">RBR-type E3 ubiquitin transferase</fullName>
        <ecNumber evidence="2">2.3.2.31</ecNumber>
    </recommendedName>
</protein>
<evidence type="ECO:0000256" key="1">
    <source>
        <dbReference type="ARBA" id="ARBA00001798"/>
    </source>
</evidence>
<dbReference type="EC" id="2.3.2.31" evidence="2"/>
<dbReference type="CDD" id="cd20335">
    <property type="entry name" value="BRcat_RBR"/>
    <property type="match status" value="1"/>
</dbReference>
<dbReference type="PANTHER" id="PTHR11685">
    <property type="entry name" value="RBR FAMILY RING FINGER AND IBR DOMAIN-CONTAINING"/>
    <property type="match status" value="1"/>
</dbReference>
<evidence type="ECO:0000259" key="9">
    <source>
        <dbReference type="PROSITE" id="PS51873"/>
    </source>
</evidence>
<evidence type="ECO:0000256" key="5">
    <source>
        <dbReference type="ARBA" id="ARBA00022737"/>
    </source>
</evidence>
<keyword evidence="6" id="KW-0863">Zinc-finger</keyword>
<evidence type="ECO:0000256" key="6">
    <source>
        <dbReference type="ARBA" id="ARBA00022771"/>
    </source>
</evidence>
<dbReference type="InterPro" id="IPR031127">
    <property type="entry name" value="E3_UB_ligase_RBR"/>
</dbReference>
<dbReference type="InterPro" id="IPR002867">
    <property type="entry name" value="IBR_dom"/>
</dbReference>
<accession>A0ABR3ZY99</accession>
<keyword evidence="5" id="KW-0677">Repeat</keyword>
<dbReference type="Proteomes" id="UP001590950">
    <property type="component" value="Unassembled WGS sequence"/>
</dbReference>
<dbReference type="EMBL" id="JBEFKJ010000038">
    <property type="protein sequence ID" value="KAL2037671.1"/>
    <property type="molecule type" value="Genomic_DNA"/>
</dbReference>
<evidence type="ECO:0000256" key="2">
    <source>
        <dbReference type="ARBA" id="ARBA00012251"/>
    </source>
</evidence>
<dbReference type="InterPro" id="IPR044066">
    <property type="entry name" value="TRIAD_supradom"/>
</dbReference>
<dbReference type="SUPFAM" id="SSF57850">
    <property type="entry name" value="RING/U-box"/>
    <property type="match status" value="1"/>
</dbReference>
<gene>
    <name evidence="10" type="ORF">N7G274_009616</name>
</gene>
<dbReference type="PROSITE" id="PS51873">
    <property type="entry name" value="TRIAD"/>
    <property type="match status" value="1"/>
</dbReference>
<keyword evidence="8" id="KW-0862">Zinc</keyword>
<dbReference type="Gene3D" id="3.30.40.10">
    <property type="entry name" value="Zinc/RING finger domain, C3HC4 (zinc finger)"/>
    <property type="match status" value="1"/>
</dbReference>
<evidence type="ECO:0000256" key="8">
    <source>
        <dbReference type="ARBA" id="ARBA00022833"/>
    </source>
</evidence>
<keyword evidence="11" id="KW-1185">Reference proteome</keyword>
<evidence type="ECO:0000256" key="3">
    <source>
        <dbReference type="ARBA" id="ARBA00022679"/>
    </source>
</evidence>
<comment type="caution">
    <text evidence="10">The sequence shown here is derived from an EMBL/GenBank/DDBJ whole genome shotgun (WGS) entry which is preliminary data.</text>
</comment>
<proteinExistence type="predicted"/>
<dbReference type="InterPro" id="IPR013083">
    <property type="entry name" value="Znf_RING/FYVE/PHD"/>
</dbReference>
<feature type="domain" description="RING-type" evidence="9">
    <location>
        <begin position="170"/>
        <end position="334"/>
    </location>
</feature>
<keyword evidence="3" id="KW-0808">Transferase</keyword>
<comment type="catalytic activity">
    <reaction evidence="1">
        <text>[E2 ubiquitin-conjugating enzyme]-S-ubiquitinyl-L-cysteine + [acceptor protein]-L-lysine = [E2 ubiquitin-conjugating enzyme]-L-cysteine + [acceptor protein]-N(6)-ubiquitinyl-L-lysine.</text>
        <dbReference type="EC" id="2.3.2.31"/>
    </reaction>
</comment>
<sequence>MTSADTFPTLDDESYAIQLQLEENEAQRERQTGKWNKDRPPDFTVIFDDFQAELKKALSLVEDLKFAHSIARAVDADGVAIEELKAEEAQSARDREFALRLNGYSVPPPPDINESPEIFRVDTESVDWQHVPRATESSTLSVESSSSTVAGPSGDYPVRQRAGLEHLPQLKVDCSVCGDKFYPHATVRLACSDIYCKECLKSFFLRVAKDESLFPPMCHRQPIDLSTVEADLSVDELKTYRLAEQEFTSTNRVYCAHLDCAKFIPTSQRTADRASCKVCGAETCTQCKAIAHDGFCSADEARQSLVHLGYEQGWQICFGCGEMVVRHEGCNHMT</sequence>
<evidence type="ECO:0000313" key="10">
    <source>
        <dbReference type="EMBL" id="KAL2037671.1"/>
    </source>
</evidence>
<name>A0ABR3ZY99_9LECA</name>
<organism evidence="10 11">
    <name type="scientific">Stereocaulon virgatum</name>
    <dbReference type="NCBI Taxonomy" id="373712"/>
    <lineage>
        <taxon>Eukaryota</taxon>
        <taxon>Fungi</taxon>
        <taxon>Dikarya</taxon>
        <taxon>Ascomycota</taxon>
        <taxon>Pezizomycotina</taxon>
        <taxon>Lecanoromycetes</taxon>
        <taxon>OSLEUM clade</taxon>
        <taxon>Lecanoromycetidae</taxon>
        <taxon>Lecanorales</taxon>
        <taxon>Lecanorineae</taxon>
        <taxon>Stereocaulaceae</taxon>
        <taxon>Stereocaulon</taxon>
    </lineage>
</organism>
<evidence type="ECO:0000313" key="11">
    <source>
        <dbReference type="Proteomes" id="UP001590950"/>
    </source>
</evidence>
<keyword evidence="4" id="KW-0479">Metal-binding</keyword>
<evidence type="ECO:0000256" key="4">
    <source>
        <dbReference type="ARBA" id="ARBA00022723"/>
    </source>
</evidence>
<reference evidence="10 11" key="1">
    <citation type="submission" date="2024-09" db="EMBL/GenBank/DDBJ databases">
        <title>Rethinking Asexuality: The Enigmatic Case of Functional Sexual Genes in Lepraria (Stereocaulaceae).</title>
        <authorList>
            <person name="Doellman M."/>
            <person name="Sun Y."/>
            <person name="Barcenas-Pena A."/>
            <person name="Lumbsch H.T."/>
            <person name="Grewe F."/>
        </authorList>
    </citation>
    <scope>NUCLEOTIDE SEQUENCE [LARGE SCALE GENOMIC DNA]</scope>
    <source>
        <strain evidence="10 11">Mercado 3170</strain>
    </source>
</reference>
<keyword evidence="7" id="KW-0833">Ubl conjugation pathway</keyword>